<name>A0AAQ3PNX2_PASNO</name>
<organism evidence="3 4">
    <name type="scientific">Paspalum notatum var. saurae</name>
    <dbReference type="NCBI Taxonomy" id="547442"/>
    <lineage>
        <taxon>Eukaryota</taxon>
        <taxon>Viridiplantae</taxon>
        <taxon>Streptophyta</taxon>
        <taxon>Embryophyta</taxon>
        <taxon>Tracheophyta</taxon>
        <taxon>Spermatophyta</taxon>
        <taxon>Magnoliopsida</taxon>
        <taxon>Liliopsida</taxon>
        <taxon>Poales</taxon>
        <taxon>Poaceae</taxon>
        <taxon>PACMAD clade</taxon>
        <taxon>Panicoideae</taxon>
        <taxon>Andropogonodae</taxon>
        <taxon>Paspaleae</taxon>
        <taxon>Paspalinae</taxon>
        <taxon>Paspalum</taxon>
    </lineage>
</organism>
<keyword evidence="4" id="KW-1185">Reference proteome</keyword>
<gene>
    <name evidence="3" type="ORF">U9M48_002385</name>
</gene>
<feature type="transmembrane region" description="Helical" evidence="1">
    <location>
        <begin position="13"/>
        <end position="34"/>
    </location>
</feature>
<keyword evidence="1" id="KW-0472">Membrane</keyword>
<evidence type="ECO:0000259" key="2">
    <source>
        <dbReference type="Pfam" id="PF13968"/>
    </source>
</evidence>
<evidence type="ECO:0000256" key="1">
    <source>
        <dbReference type="SAM" id="Phobius"/>
    </source>
</evidence>
<dbReference type="PANTHER" id="PTHR31325">
    <property type="entry name" value="OS01G0798800 PROTEIN-RELATED"/>
    <property type="match status" value="1"/>
</dbReference>
<evidence type="ECO:0000313" key="3">
    <source>
        <dbReference type="EMBL" id="WVZ51223.1"/>
    </source>
</evidence>
<keyword evidence="1" id="KW-1133">Transmembrane helix</keyword>
<dbReference type="Pfam" id="PF13968">
    <property type="entry name" value="DUF4220"/>
    <property type="match status" value="1"/>
</dbReference>
<dbReference type="AlphaFoldDB" id="A0AAQ3PNX2"/>
<feature type="domain" description="DUF4220" evidence="2">
    <location>
        <begin position="49"/>
        <end position="123"/>
    </location>
</feature>
<keyword evidence="1" id="KW-0812">Transmembrane</keyword>
<feature type="transmembrane region" description="Helical" evidence="1">
    <location>
        <begin position="46"/>
        <end position="68"/>
    </location>
</feature>
<proteinExistence type="predicted"/>
<dbReference type="EMBL" id="CP144745">
    <property type="protein sequence ID" value="WVZ51223.1"/>
    <property type="molecule type" value="Genomic_DNA"/>
</dbReference>
<sequence>MDLSSALLWWEEWQLRVLVLASLGAQCYLSLFASSRKKHIRPLFRFFIWLAYLAADSLAIYALATLFNRREKAPQLQHPVNGTSVIEVLWAPILHLAGQVSISAYNIEDNELWRRHVLTAVSQEG</sequence>
<dbReference type="InterPro" id="IPR025315">
    <property type="entry name" value="DUF4220"/>
</dbReference>
<dbReference type="Proteomes" id="UP001341281">
    <property type="component" value="Chromosome 01"/>
</dbReference>
<evidence type="ECO:0000313" key="4">
    <source>
        <dbReference type="Proteomes" id="UP001341281"/>
    </source>
</evidence>
<protein>
    <recommendedName>
        <fullName evidence="2">DUF4220 domain-containing protein</fullName>
    </recommendedName>
</protein>
<accession>A0AAQ3PNX2</accession>
<reference evidence="3 4" key="1">
    <citation type="submission" date="2024-02" db="EMBL/GenBank/DDBJ databases">
        <title>High-quality chromosome-scale genome assembly of Pensacola bahiagrass (Paspalum notatum Flugge var. saurae).</title>
        <authorList>
            <person name="Vega J.M."/>
            <person name="Podio M."/>
            <person name="Orjuela J."/>
            <person name="Siena L.A."/>
            <person name="Pessino S.C."/>
            <person name="Combes M.C."/>
            <person name="Mariac C."/>
            <person name="Albertini E."/>
            <person name="Pupilli F."/>
            <person name="Ortiz J.P.A."/>
            <person name="Leblanc O."/>
        </authorList>
    </citation>
    <scope>NUCLEOTIDE SEQUENCE [LARGE SCALE GENOMIC DNA]</scope>
    <source>
        <strain evidence="3">R1</strain>
        <tissue evidence="3">Leaf</tissue>
    </source>
</reference>